<gene>
    <name evidence="2" type="ordered locus">Aave_0804</name>
</gene>
<organism evidence="2 3">
    <name type="scientific">Paracidovorax citrulli (strain AAC00-1)</name>
    <name type="common">Acidovorax citrulli</name>
    <dbReference type="NCBI Taxonomy" id="397945"/>
    <lineage>
        <taxon>Bacteria</taxon>
        <taxon>Pseudomonadati</taxon>
        <taxon>Pseudomonadota</taxon>
        <taxon>Betaproteobacteria</taxon>
        <taxon>Burkholderiales</taxon>
        <taxon>Comamonadaceae</taxon>
        <taxon>Paracidovorax</taxon>
    </lineage>
</organism>
<sequence>MAVEDHKGRPSTPGRMTQRHQRGRMESSAARAAGALALTLLACLAGGGGLWARGQLHSVAAANPAPQIKAQVATPGRAIGYVEDFEQTPGSMLHVRGWTLSPDEIGSVEVLVNGRAEAVLPYGLQRPDVHAAHPGLPGASNAGFEGRVALRSLDRRIGSVEVVAVDRKGQKTILQRQVLFPDDYKSRWSSYLPERGVAPDEVFYFPIATSHVGEGGADGIRETFAAYESRTVKAGIRVQILYMRTTVGARGDYAFDPDFVPDKKCGQRFIAEDSLNRVMRYAIEKNVPVLFTLNGGIWADAPCDAPQWDINDVLEKDDGLCQWNEKNQVMPDAALSGQPGSFESPELGRSLSLNVFAERARFYKKRNLQQASALIRRFASEHPDLFIGINLDPDVYVNPFFEGKQWYDYNPQTLRQFRDWLRGTGPYANAGGAGVPDLSAYRRPRALTLADVDRLTGRRHANWEEVDPPREFPTQISQFWKDPWTQEWEHFRRHLVKLHYDELSRWVAQTGIPASRIYSSQGFMPPGKLIDPFAVRLDSPAKNYDSGGMSIEGSVPVEGRLGAIIYGDSAINAIRMEGHASLFDEFRRYSPEWAVVEYNTADLTTPAQMAGYGQAYRSLRDIANYGARFVSPMAWNGSPGEAAGTREYVGYTSLRRTPLEQAIMQFMMSRYDLPRGARLWTFGAGTHDDTDQWQAERGSRIAATPKGLRVVLDGQGRASVVSPAELAVRRGAFDALIVQADGGGEGLRLGVEMQVAGGAWQPLVDETPVQQWDRRSAGFRIPLPAASARDAGSYDRLRLVWRGRPGAAVDLGLVALYPARAATAEPAAR</sequence>
<dbReference type="STRING" id="397945.Aave_0804"/>
<name>A1TKB4_PARC0</name>
<proteinExistence type="predicted"/>
<accession>A1TKB4</accession>
<dbReference type="Gene3D" id="3.20.20.80">
    <property type="entry name" value="Glycosidases"/>
    <property type="match status" value="1"/>
</dbReference>
<protein>
    <submittedName>
        <fullName evidence="2">Uncharacterized protein</fullName>
    </submittedName>
</protein>
<evidence type="ECO:0000313" key="3">
    <source>
        <dbReference type="Proteomes" id="UP000002596"/>
    </source>
</evidence>
<feature type="region of interest" description="Disordered" evidence="1">
    <location>
        <begin position="1"/>
        <end position="28"/>
    </location>
</feature>
<dbReference type="Proteomes" id="UP000002596">
    <property type="component" value="Chromosome"/>
</dbReference>
<evidence type="ECO:0000256" key="1">
    <source>
        <dbReference type="SAM" id="MobiDB-lite"/>
    </source>
</evidence>
<dbReference type="EMBL" id="CP000512">
    <property type="protein sequence ID" value="ABM31402.1"/>
    <property type="molecule type" value="Genomic_DNA"/>
</dbReference>
<dbReference type="KEGG" id="aav:Aave_0804"/>
<evidence type="ECO:0000313" key="2">
    <source>
        <dbReference type="EMBL" id="ABM31402.1"/>
    </source>
</evidence>
<dbReference type="HOGENOM" id="CLU_341859_0_0_4"/>
<reference evidence="2 3" key="1">
    <citation type="submission" date="2006-12" db="EMBL/GenBank/DDBJ databases">
        <title>Complete sequence of Acidovorax avenae subsp. citrulli AAC00-1.</title>
        <authorList>
            <consortium name="US DOE Joint Genome Institute"/>
            <person name="Copeland A."/>
            <person name="Lucas S."/>
            <person name="Lapidus A."/>
            <person name="Barry K."/>
            <person name="Detter J.C."/>
            <person name="Glavina del Rio T."/>
            <person name="Dalin E."/>
            <person name="Tice H."/>
            <person name="Pitluck S."/>
            <person name="Kiss H."/>
            <person name="Brettin T."/>
            <person name="Bruce D."/>
            <person name="Han C."/>
            <person name="Tapia R."/>
            <person name="Gilna P."/>
            <person name="Schmutz J."/>
            <person name="Larimer F."/>
            <person name="Land M."/>
            <person name="Hauser L."/>
            <person name="Kyrpides N."/>
            <person name="Kim E."/>
            <person name="Stahl D."/>
            <person name="Richardson P."/>
        </authorList>
    </citation>
    <scope>NUCLEOTIDE SEQUENCE [LARGE SCALE GENOMIC DNA]</scope>
    <source>
        <strain evidence="2 3">AAC00-1</strain>
    </source>
</reference>
<dbReference type="AlphaFoldDB" id="A1TKB4"/>